<accession>A0A9Q3H5T9</accession>
<dbReference type="Pfam" id="PF24626">
    <property type="entry name" value="SH3_Tf2-1"/>
    <property type="match status" value="1"/>
</dbReference>
<feature type="compositionally biased region" description="Basic and acidic residues" evidence="1">
    <location>
        <begin position="11"/>
        <end position="21"/>
    </location>
</feature>
<dbReference type="EMBL" id="AVOT02011554">
    <property type="protein sequence ID" value="MBW0492371.1"/>
    <property type="molecule type" value="Genomic_DNA"/>
</dbReference>
<evidence type="ECO:0000313" key="4">
    <source>
        <dbReference type="Proteomes" id="UP000765509"/>
    </source>
</evidence>
<feature type="domain" description="Tf2-1-like SH3-like" evidence="2">
    <location>
        <begin position="26"/>
        <end position="87"/>
    </location>
</feature>
<feature type="region of interest" description="Disordered" evidence="1">
    <location>
        <begin position="1"/>
        <end position="21"/>
    </location>
</feature>
<comment type="caution">
    <text evidence="3">The sequence shown here is derived from an EMBL/GenBank/DDBJ whole genome shotgun (WGS) entry which is preliminary data.</text>
</comment>
<keyword evidence="4" id="KW-1185">Reference proteome</keyword>
<sequence length="92" mass="10835">MYSKSQTIKKQRYDKSHQEPDFKEEDQVLISTFKFNNLRGPKKIRDSFLGPFTIIRLIGKNSVEVRLTEEFSRKQPVFPVSLAKSYHQKDGE</sequence>
<evidence type="ECO:0000256" key="1">
    <source>
        <dbReference type="SAM" id="MobiDB-lite"/>
    </source>
</evidence>
<evidence type="ECO:0000313" key="3">
    <source>
        <dbReference type="EMBL" id="MBW0492371.1"/>
    </source>
</evidence>
<name>A0A9Q3H5T9_9BASI</name>
<dbReference type="InterPro" id="IPR056924">
    <property type="entry name" value="SH3_Tf2-1"/>
</dbReference>
<proteinExistence type="predicted"/>
<dbReference type="OrthoDB" id="3233705at2759"/>
<dbReference type="AlphaFoldDB" id="A0A9Q3H5T9"/>
<protein>
    <recommendedName>
        <fullName evidence="2">Tf2-1-like SH3-like domain-containing protein</fullName>
    </recommendedName>
</protein>
<evidence type="ECO:0000259" key="2">
    <source>
        <dbReference type="Pfam" id="PF24626"/>
    </source>
</evidence>
<dbReference type="Proteomes" id="UP000765509">
    <property type="component" value="Unassembled WGS sequence"/>
</dbReference>
<reference evidence="3" key="1">
    <citation type="submission" date="2021-03" db="EMBL/GenBank/DDBJ databases">
        <title>Draft genome sequence of rust myrtle Austropuccinia psidii MF-1, a brazilian biotype.</title>
        <authorList>
            <person name="Quecine M.C."/>
            <person name="Pachon D.M.R."/>
            <person name="Bonatelli M.L."/>
            <person name="Correr F.H."/>
            <person name="Franceschini L.M."/>
            <person name="Leite T.F."/>
            <person name="Margarido G.R.A."/>
            <person name="Almeida C.A."/>
            <person name="Ferrarezi J.A."/>
            <person name="Labate C.A."/>
        </authorList>
    </citation>
    <scope>NUCLEOTIDE SEQUENCE</scope>
    <source>
        <strain evidence="3">MF-1</strain>
    </source>
</reference>
<organism evidence="3 4">
    <name type="scientific">Austropuccinia psidii MF-1</name>
    <dbReference type="NCBI Taxonomy" id="1389203"/>
    <lineage>
        <taxon>Eukaryota</taxon>
        <taxon>Fungi</taxon>
        <taxon>Dikarya</taxon>
        <taxon>Basidiomycota</taxon>
        <taxon>Pucciniomycotina</taxon>
        <taxon>Pucciniomycetes</taxon>
        <taxon>Pucciniales</taxon>
        <taxon>Sphaerophragmiaceae</taxon>
        <taxon>Austropuccinia</taxon>
    </lineage>
</organism>
<gene>
    <name evidence="3" type="ORF">O181_032086</name>
</gene>